<dbReference type="RefSeq" id="WP_130584628.1">
    <property type="nucleotide sequence ID" value="NZ_CP029159.1"/>
</dbReference>
<evidence type="ECO:0000256" key="5">
    <source>
        <dbReference type="SAM" id="MobiDB-lite"/>
    </source>
</evidence>
<dbReference type="AlphaFoldDB" id="A0A7G3UK30"/>
<feature type="domain" description="NlpC/P60" evidence="6">
    <location>
        <begin position="125"/>
        <end position="255"/>
    </location>
</feature>
<dbReference type="Gene3D" id="1.10.101.10">
    <property type="entry name" value="PGBD-like superfamily/PGBD"/>
    <property type="match status" value="2"/>
</dbReference>
<dbReference type="Gene3D" id="3.90.1720.10">
    <property type="entry name" value="endopeptidase domain like (from Nostoc punctiforme)"/>
    <property type="match status" value="1"/>
</dbReference>
<feature type="compositionally biased region" description="Low complexity" evidence="5">
    <location>
        <begin position="114"/>
        <end position="125"/>
    </location>
</feature>
<dbReference type="InterPro" id="IPR000064">
    <property type="entry name" value="NLP_P60_dom"/>
</dbReference>
<feature type="compositionally biased region" description="Pro residues" evidence="5">
    <location>
        <begin position="273"/>
        <end position="300"/>
    </location>
</feature>
<evidence type="ECO:0000256" key="1">
    <source>
        <dbReference type="ARBA" id="ARBA00007074"/>
    </source>
</evidence>
<dbReference type="InterPro" id="IPR036365">
    <property type="entry name" value="PGBD-like_sf"/>
</dbReference>
<feature type="region of interest" description="Disordered" evidence="5">
    <location>
        <begin position="260"/>
        <end position="317"/>
    </location>
</feature>
<keyword evidence="2" id="KW-0645">Protease</keyword>
<accession>A0A7G3UK30</accession>
<dbReference type="GO" id="GO:0006508">
    <property type="term" value="P:proteolysis"/>
    <property type="evidence" value="ECO:0007669"/>
    <property type="project" value="UniProtKB-KW"/>
</dbReference>
<dbReference type="EMBL" id="CP029159">
    <property type="protein sequence ID" value="QKM69699.1"/>
    <property type="molecule type" value="Genomic_DNA"/>
</dbReference>
<keyword evidence="8" id="KW-1185">Reference proteome</keyword>
<evidence type="ECO:0000259" key="6">
    <source>
        <dbReference type="PROSITE" id="PS51935"/>
    </source>
</evidence>
<dbReference type="NCBIfam" id="NF038080">
    <property type="entry name" value="PG_bind_siph"/>
    <property type="match status" value="2"/>
</dbReference>
<dbReference type="GO" id="GO:0008234">
    <property type="term" value="F:cysteine-type peptidase activity"/>
    <property type="evidence" value="ECO:0007669"/>
    <property type="project" value="UniProtKB-KW"/>
</dbReference>
<sequence length="501" mass="52361">MAVPVFEEYEPAPDCDCPGCVLQRRALAAGEHPAAHGCRRALVLVTAAGVVLGGGAAQPAAADSAADVRAGSAGVPGLSAAARTADAPETATSTEPDNEQGGRGELHGRPLPGPAGKPAAPVTPATTRAEIINRAKVWVEAEVPYSMSTYWTDGYRQDCSGYVSMAWGLTTNEWTGSLAQFATEIKREELQPGDILLFHNPANPTKGSHVTLFGGWTDYTHESYTAYEQTKPATRRQTTPMAYWNNSDKYLAYRYKGVTSATAPEEPAEPATPTTPPTPPAPATPTTPTTPPAPTTPAPPAADAFPGARSFGPGANNAHVTRLGQMLVKRGGKRFYTKGPGPVWGEADRKATQAFQLAQGWRGTAADGLPGAHTWKLLVTGKGKNIPAAVPAPAAAPAKPEPATPVAAPSPGQAPAVPPFPGFGVFRPGVSSPDVTRLGKQLVARGFGRHYTKGPGPVWGEADRRNVEAFQLAQGWRGADADGYPGPETWRRLFAPAPAKA</sequence>
<organism evidence="7 8">
    <name type="scientific">Streptomyces tsukubensis (strain DSM 42081 / NBRC 108919 / NRRL 18488 / 9993)</name>
    <dbReference type="NCBI Taxonomy" id="1114943"/>
    <lineage>
        <taxon>Bacteria</taxon>
        <taxon>Bacillati</taxon>
        <taxon>Actinomycetota</taxon>
        <taxon>Actinomycetes</taxon>
        <taxon>Kitasatosporales</taxon>
        <taxon>Streptomycetaceae</taxon>
        <taxon>Streptomyces</taxon>
    </lineage>
</organism>
<dbReference type="InterPro" id="IPR038765">
    <property type="entry name" value="Papain-like_cys_pep_sf"/>
</dbReference>
<feature type="compositionally biased region" description="Low complexity" evidence="5">
    <location>
        <begin position="261"/>
        <end position="272"/>
    </location>
</feature>
<dbReference type="SUPFAM" id="SSF54001">
    <property type="entry name" value="Cysteine proteinases"/>
    <property type="match status" value="1"/>
</dbReference>
<dbReference type="SUPFAM" id="SSF47090">
    <property type="entry name" value="PGBD-like"/>
    <property type="match status" value="2"/>
</dbReference>
<protein>
    <recommendedName>
        <fullName evidence="6">NlpC/P60 domain-containing protein</fullName>
    </recommendedName>
</protein>
<feature type="compositionally biased region" description="Low complexity" evidence="5">
    <location>
        <begin position="79"/>
        <end position="92"/>
    </location>
</feature>
<comment type="similarity">
    <text evidence="1">Belongs to the peptidase C40 family.</text>
</comment>
<reference evidence="7 8" key="1">
    <citation type="journal article" date="2012" name="J. Bacteriol.">
        <title>Draft genome of Streptomyces tsukubaensis NRRL 18488, the producer of the clinically important immunosuppressant tacrolimus (FK506).</title>
        <authorList>
            <person name="Barreiro C."/>
            <person name="Prieto C."/>
            <person name="Sola-Landa A."/>
            <person name="Solera E."/>
            <person name="Martinez-Castro M."/>
            <person name="Perez-Redondo R."/>
            <person name="Garcia-Estrada C."/>
            <person name="Aparicio J.F."/>
            <person name="Fernandez-Martinez L.T."/>
            <person name="Santos-Aberturas J."/>
            <person name="Salehi-Najafabadi Z."/>
            <person name="Rodriguez-Garcia A."/>
            <person name="Tauch A."/>
            <person name="Martin J.F."/>
        </authorList>
    </citation>
    <scope>NUCLEOTIDE SEQUENCE [LARGE SCALE GENOMIC DNA]</scope>
    <source>
        <strain evidence="8">DSM 42081 / NBRC 108919 / NRRL 18488 / 9993</strain>
    </source>
</reference>
<gene>
    <name evidence="7" type="ORF">STSU_023560</name>
</gene>
<feature type="region of interest" description="Disordered" evidence="5">
    <location>
        <begin position="79"/>
        <end position="125"/>
    </location>
</feature>
<dbReference type="InterPro" id="IPR047763">
    <property type="entry name" value="PG_bind_dom_phiBT1-type"/>
</dbReference>
<evidence type="ECO:0000313" key="7">
    <source>
        <dbReference type="EMBL" id="QKM69699.1"/>
    </source>
</evidence>
<dbReference type="Proteomes" id="UP000005940">
    <property type="component" value="Chromosome"/>
</dbReference>
<name>A0A7G3UK30_STRT9</name>
<dbReference type="PROSITE" id="PS51935">
    <property type="entry name" value="NLPC_P60"/>
    <property type="match status" value="1"/>
</dbReference>
<feature type="region of interest" description="Disordered" evidence="5">
    <location>
        <begin position="392"/>
        <end position="412"/>
    </location>
</feature>
<evidence type="ECO:0000313" key="8">
    <source>
        <dbReference type="Proteomes" id="UP000005940"/>
    </source>
</evidence>
<evidence type="ECO:0000256" key="3">
    <source>
        <dbReference type="ARBA" id="ARBA00022801"/>
    </source>
</evidence>
<keyword evidence="3" id="KW-0378">Hydrolase</keyword>
<keyword evidence="4" id="KW-0788">Thiol protease</keyword>
<evidence type="ECO:0000256" key="2">
    <source>
        <dbReference type="ARBA" id="ARBA00022670"/>
    </source>
</evidence>
<proteinExistence type="inferred from homology"/>
<dbReference type="InterPro" id="IPR036366">
    <property type="entry name" value="PGBDSf"/>
</dbReference>
<evidence type="ECO:0000256" key="4">
    <source>
        <dbReference type="ARBA" id="ARBA00022807"/>
    </source>
</evidence>
<dbReference type="Pfam" id="PF00877">
    <property type="entry name" value="NLPC_P60"/>
    <property type="match status" value="1"/>
</dbReference>